<sequence length="95" mass="11171">MANSYIITNSPSRMVWNPNADCLLSVSSFYRFQVDVKFVGDENFKYRSVWKSVIPTKVCGFMWLVWHKKILTLDNLKKRGIQLANRCVLCYTKEE</sequence>
<reference evidence="2 3" key="1">
    <citation type="submission" date="2024-04" db="EMBL/GenBank/DDBJ databases">
        <authorList>
            <person name="Fracassetti M."/>
        </authorList>
    </citation>
    <scope>NUCLEOTIDE SEQUENCE [LARGE SCALE GENOMIC DNA]</scope>
</reference>
<organism evidence="2 3">
    <name type="scientific">Linum trigynum</name>
    <dbReference type="NCBI Taxonomy" id="586398"/>
    <lineage>
        <taxon>Eukaryota</taxon>
        <taxon>Viridiplantae</taxon>
        <taxon>Streptophyta</taxon>
        <taxon>Embryophyta</taxon>
        <taxon>Tracheophyta</taxon>
        <taxon>Spermatophyta</taxon>
        <taxon>Magnoliopsida</taxon>
        <taxon>eudicotyledons</taxon>
        <taxon>Gunneridae</taxon>
        <taxon>Pentapetalae</taxon>
        <taxon>rosids</taxon>
        <taxon>fabids</taxon>
        <taxon>Malpighiales</taxon>
        <taxon>Linaceae</taxon>
        <taxon>Linum</taxon>
    </lineage>
</organism>
<evidence type="ECO:0000259" key="1">
    <source>
        <dbReference type="Pfam" id="PF13966"/>
    </source>
</evidence>
<protein>
    <recommendedName>
        <fullName evidence="1">Reverse transcriptase zinc-binding domain-containing protein</fullName>
    </recommendedName>
</protein>
<proteinExistence type="predicted"/>
<evidence type="ECO:0000313" key="2">
    <source>
        <dbReference type="EMBL" id="CAL1405316.1"/>
    </source>
</evidence>
<evidence type="ECO:0000313" key="3">
    <source>
        <dbReference type="Proteomes" id="UP001497516"/>
    </source>
</evidence>
<feature type="domain" description="Reverse transcriptase zinc-binding" evidence="1">
    <location>
        <begin position="25"/>
        <end position="95"/>
    </location>
</feature>
<name>A0AAV2G468_9ROSI</name>
<dbReference type="AlphaFoldDB" id="A0AAV2G468"/>
<dbReference type="InterPro" id="IPR026960">
    <property type="entry name" value="RVT-Znf"/>
</dbReference>
<dbReference type="EMBL" id="OZ034821">
    <property type="protein sequence ID" value="CAL1405316.1"/>
    <property type="molecule type" value="Genomic_DNA"/>
</dbReference>
<keyword evidence="3" id="KW-1185">Reference proteome</keyword>
<gene>
    <name evidence="2" type="ORF">LTRI10_LOCUS45110</name>
</gene>
<accession>A0AAV2G468</accession>
<dbReference type="Pfam" id="PF13966">
    <property type="entry name" value="zf-RVT"/>
    <property type="match status" value="1"/>
</dbReference>
<dbReference type="Proteomes" id="UP001497516">
    <property type="component" value="Chromosome 8"/>
</dbReference>